<keyword evidence="8 12" id="KW-0472">Membrane</keyword>
<dbReference type="PROSITE" id="PS50112">
    <property type="entry name" value="PAS"/>
    <property type="match status" value="1"/>
</dbReference>
<dbReference type="PRINTS" id="PR00260">
    <property type="entry name" value="CHEMTRNSDUCR"/>
</dbReference>
<dbReference type="GO" id="GO:0007165">
    <property type="term" value="P:signal transduction"/>
    <property type="evidence" value="ECO:0007669"/>
    <property type="project" value="UniProtKB-KW"/>
</dbReference>
<dbReference type="AlphaFoldDB" id="A0A917NBT8"/>
<dbReference type="InterPro" id="IPR004090">
    <property type="entry name" value="Chemotax_Me-accpt_rcpt"/>
</dbReference>
<dbReference type="FunFam" id="1.10.287.950:FF:000001">
    <property type="entry name" value="Methyl-accepting chemotaxis sensory transducer"/>
    <property type="match status" value="1"/>
</dbReference>
<dbReference type="SUPFAM" id="SSF58104">
    <property type="entry name" value="Methyl-accepting chemotaxis protein (MCP) signaling domain"/>
    <property type="match status" value="1"/>
</dbReference>
<dbReference type="InterPro" id="IPR004089">
    <property type="entry name" value="MCPsignal_dom"/>
</dbReference>
<dbReference type="Gene3D" id="1.10.287.950">
    <property type="entry name" value="Methyl-accepting chemotaxis protein"/>
    <property type="match status" value="1"/>
</dbReference>
<feature type="transmembrane region" description="Helical" evidence="12">
    <location>
        <begin position="141"/>
        <end position="164"/>
    </location>
</feature>
<dbReference type="SMART" id="SM00283">
    <property type="entry name" value="MA"/>
    <property type="match status" value="1"/>
</dbReference>
<dbReference type="InterPro" id="IPR035965">
    <property type="entry name" value="PAS-like_dom_sf"/>
</dbReference>
<dbReference type="FunFam" id="3.30.450.20:FF:000046">
    <property type="entry name" value="Aerotaxis sensor receptor"/>
    <property type="match status" value="1"/>
</dbReference>
<dbReference type="Proteomes" id="UP000613743">
    <property type="component" value="Unassembled WGS sequence"/>
</dbReference>
<keyword evidence="2" id="KW-1003">Cell membrane</keyword>
<reference evidence="15" key="1">
    <citation type="journal article" date="2014" name="Int. J. Syst. Evol. Microbiol.">
        <title>Complete genome sequence of Corynebacterium casei LMG S-19264T (=DSM 44701T), isolated from a smear-ripened cheese.</title>
        <authorList>
            <consortium name="US DOE Joint Genome Institute (JGI-PGF)"/>
            <person name="Walter F."/>
            <person name="Albersmeier A."/>
            <person name="Kalinowski J."/>
            <person name="Ruckert C."/>
        </authorList>
    </citation>
    <scope>NUCLEOTIDE SEQUENCE</scope>
    <source>
        <strain evidence="15">JCM 30804</strain>
    </source>
</reference>
<dbReference type="PROSITE" id="PS50111">
    <property type="entry name" value="CHEMOTAXIS_TRANSDUC_2"/>
    <property type="match status" value="1"/>
</dbReference>
<evidence type="ECO:0000256" key="9">
    <source>
        <dbReference type="ARBA" id="ARBA00023224"/>
    </source>
</evidence>
<evidence type="ECO:0000313" key="15">
    <source>
        <dbReference type="EMBL" id="GGI86632.1"/>
    </source>
</evidence>
<evidence type="ECO:0000313" key="16">
    <source>
        <dbReference type="Proteomes" id="UP000613743"/>
    </source>
</evidence>
<dbReference type="InterPro" id="IPR000014">
    <property type="entry name" value="PAS"/>
</dbReference>
<keyword evidence="16" id="KW-1185">Reference proteome</keyword>
<dbReference type="NCBIfam" id="TIGR00229">
    <property type="entry name" value="sensory_box"/>
    <property type="match status" value="1"/>
</dbReference>
<feature type="domain" description="Methyl-accepting transducer" evidence="13">
    <location>
        <begin position="245"/>
        <end position="481"/>
    </location>
</feature>
<evidence type="ECO:0000256" key="12">
    <source>
        <dbReference type="SAM" id="Phobius"/>
    </source>
</evidence>
<keyword evidence="3" id="KW-0488">Methylation</keyword>
<keyword evidence="5" id="KW-0997">Cell inner membrane</keyword>
<dbReference type="Pfam" id="PF00015">
    <property type="entry name" value="MCPsignal"/>
    <property type="match status" value="1"/>
</dbReference>
<evidence type="ECO:0000256" key="10">
    <source>
        <dbReference type="ARBA" id="ARBA00029447"/>
    </source>
</evidence>
<accession>A0A917NBT8</accession>
<gene>
    <name evidence="15" type="ORF">GCM10009332_25010</name>
</gene>
<dbReference type="GO" id="GO:0005886">
    <property type="term" value="C:plasma membrane"/>
    <property type="evidence" value="ECO:0007669"/>
    <property type="project" value="UniProtKB-SubCell"/>
</dbReference>
<name>A0A917NBT8_9GAMM</name>
<evidence type="ECO:0000256" key="4">
    <source>
        <dbReference type="ARBA" id="ARBA00022500"/>
    </source>
</evidence>
<dbReference type="PANTHER" id="PTHR32089">
    <property type="entry name" value="METHYL-ACCEPTING CHEMOTAXIS PROTEIN MCPB"/>
    <property type="match status" value="1"/>
</dbReference>
<comment type="caution">
    <text evidence="15">The sequence shown here is derived from an EMBL/GenBank/DDBJ whole genome shotgun (WGS) entry which is preliminary data.</text>
</comment>
<keyword evidence="7 12" id="KW-1133">Transmembrane helix</keyword>
<evidence type="ECO:0000256" key="2">
    <source>
        <dbReference type="ARBA" id="ARBA00022475"/>
    </source>
</evidence>
<evidence type="ECO:0000259" key="14">
    <source>
        <dbReference type="PROSITE" id="PS50112"/>
    </source>
</evidence>
<evidence type="ECO:0000256" key="1">
    <source>
        <dbReference type="ARBA" id="ARBA00004429"/>
    </source>
</evidence>
<evidence type="ECO:0000256" key="6">
    <source>
        <dbReference type="ARBA" id="ARBA00022692"/>
    </source>
</evidence>
<dbReference type="GO" id="GO:0052131">
    <property type="term" value="P:positive aerotaxis"/>
    <property type="evidence" value="ECO:0007669"/>
    <property type="project" value="UniProtKB-ARBA"/>
</dbReference>
<sequence>MTAKNIINEEVTYPSDYKILSTTDLDSIITHVNKDFTEVCGFESEELLGKPHNIIRHPDMPKAAFGNLWDTIKQGQSWMGLVKNKCKSGKYYWVNAYVTPIKRNGSICEYQSVRTKPEPELTQRAQACYDAVNAGKAAKPFFGLSIITKLLIGWLVSCALIASLPHLTTWQIFVAITTAIASFLWPLLNLKQRFNRTLALSKKVHDNPLNQFVYTGYIDELSHIELSLRMQKAETLAVIGRIKDSGEHLQQGLEEHQEQNQNNQSQLDEQSQSLEQVVTAIGQMNSSVTDIAQNTANSTSEIHQLVKQIDATKTALDSSQTATLEITALLEESRGAISALDQQCQSVNQVVEVIENLAEQTNLLALNAAIEAARAGNAGRGFAVVADEVRNLATRSATSAQEIHNIINSLSQTTSQAVTQMEESHQLTNKSVESGKMLEQNLISVSEVMQIIEANGEQIAVAAEEQATVVNQIYNNAMELQAGIGQFEDNCANAAIHSQEISAQGHRQTELVSQFN</sequence>
<dbReference type="RefSeq" id="WP_188921442.1">
    <property type="nucleotide sequence ID" value="NZ_BMPZ01000007.1"/>
</dbReference>
<proteinExistence type="inferred from homology"/>
<dbReference type="SUPFAM" id="SSF55785">
    <property type="entry name" value="PYP-like sensor domain (PAS domain)"/>
    <property type="match status" value="1"/>
</dbReference>
<evidence type="ECO:0000259" key="13">
    <source>
        <dbReference type="PROSITE" id="PS50111"/>
    </source>
</evidence>
<dbReference type="CDD" id="cd00130">
    <property type="entry name" value="PAS"/>
    <property type="match status" value="1"/>
</dbReference>
<keyword evidence="9 11" id="KW-0807">Transducer</keyword>
<feature type="transmembrane region" description="Helical" evidence="12">
    <location>
        <begin position="170"/>
        <end position="188"/>
    </location>
</feature>
<keyword evidence="6 12" id="KW-0812">Transmembrane</keyword>
<feature type="domain" description="PAS" evidence="14">
    <location>
        <begin position="24"/>
        <end position="59"/>
    </location>
</feature>
<evidence type="ECO:0000256" key="11">
    <source>
        <dbReference type="PROSITE-ProRule" id="PRU00284"/>
    </source>
</evidence>
<organism evidence="15 16">
    <name type="scientific">Shewanella gelidii</name>
    <dbReference type="NCBI Taxonomy" id="1642821"/>
    <lineage>
        <taxon>Bacteria</taxon>
        <taxon>Pseudomonadati</taxon>
        <taxon>Pseudomonadota</taxon>
        <taxon>Gammaproteobacteria</taxon>
        <taxon>Alteromonadales</taxon>
        <taxon>Shewanellaceae</taxon>
        <taxon>Shewanella</taxon>
    </lineage>
</organism>
<dbReference type="Pfam" id="PF08447">
    <property type="entry name" value="PAS_3"/>
    <property type="match status" value="1"/>
</dbReference>
<dbReference type="EMBL" id="BMPZ01000007">
    <property type="protein sequence ID" value="GGI86632.1"/>
    <property type="molecule type" value="Genomic_DNA"/>
</dbReference>
<comment type="similarity">
    <text evidence="10">Belongs to the methyl-accepting chemotaxis (MCP) protein family.</text>
</comment>
<evidence type="ECO:0000256" key="8">
    <source>
        <dbReference type="ARBA" id="ARBA00023136"/>
    </source>
</evidence>
<dbReference type="CDD" id="cd11386">
    <property type="entry name" value="MCP_signal"/>
    <property type="match status" value="1"/>
</dbReference>
<protein>
    <submittedName>
        <fullName evidence="15">Methyl-accepting chemotaxis protein</fullName>
    </submittedName>
</protein>
<reference evidence="15" key="2">
    <citation type="submission" date="2020-09" db="EMBL/GenBank/DDBJ databases">
        <authorList>
            <person name="Sun Q."/>
            <person name="Ohkuma M."/>
        </authorList>
    </citation>
    <scope>NUCLEOTIDE SEQUENCE</scope>
    <source>
        <strain evidence="15">JCM 30804</strain>
    </source>
</reference>
<dbReference type="Gene3D" id="3.30.450.20">
    <property type="entry name" value="PAS domain"/>
    <property type="match status" value="1"/>
</dbReference>
<comment type="subcellular location">
    <subcellularLocation>
        <location evidence="1">Cell inner membrane</location>
        <topology evidence="1">Multi-pass membrane protein</topology>
    </subcellularLocation>
</comment>
<evidence type="ECO:0000256" key="3">
    <source>
        <dbReference type="ARBA" id="ARBA00022481"/>
    </source>
</evidence>
<dbReference type="InterPro" id="IPR013655">
    <property type="entry name" value="PAS_fold_3"/>
</dbReference>
<evidence type="ECO:0000256" key="5">
    <source>
        <dbReference type="ARBA" id="ARBA00022519"/>
    </source>
</evidence>
<keyword evidence="4" id="KW-0145">Chemotaxis</keyword>
<dbReference type="GO" id="GO:0004888">
    <property type="term" value="F:transmembrane signaling receptor activity"/>
    <property type="evidence" value="ECO:0007669"/>
    <property type="project" value="InterPro"/>
</dbReference>
<evidence type="ECO:0000256" key="7">
    <source>
        <dbReference type="ARBA" id="ARBA00022989"/>
    </source>
</evidence>
<dbReference type="PANTHER" id="PTHR32089:SF112">
    <property type="entry name" value="LYSOZYME-LIKE PROTEIN-RELATED"/>
    <property type="match status" value="1"/>
</dbReference>